<protein>
    <recommendedName>
        <fullName evidence="7">Cytosine-specific methyltransferase</fullName>
        <ecNumber evidence="7">2.1.1.37</ecNumber>
    </recommendedName>
</protein>
<evidence type="ECO:0000256" key="5">
    <source>
        <dbReference type="PROSITE-ProRule" id="PRU01016"/>
    </source>
</evidence>
<evidence type="ECO:0000256" key="4">
    <source>
        <dbReference type="ARBA" id="ARBA00022747"/>
    </source>
</evidence>
<dbReference type="AlphaFoldDB" id="A0A921IEE0"/>
<evidence type="ECO:0000256" key="8">
    <source>
        <dbReference type="SAM" id="MobiDB-lite"/>
    </source>
</evidence>
<dbReference type="PANTHER" id="PTHR10629">
    <property type="entry name" value="CYTOSINE-SPECIFIC METHYLTRANSFERASE"/>
    <property type="match status" value="1"/>
</dbReference>
<sequence>MKPVLDKNGIKELMLKNGIKTQTELAKRMNISKPQLSTILSDKYCPIKENINKLADVLGEEVYHQIKTVKEIEQLSLLKSKENTENQYVDVSNVIPKRKYNVLELFAGAGGLALGLEEAGFNDVGLLEIDKHAAQTLRDNRPNWNVIEGDINAIADEEGGIYNYIDPNTEVDVLSGGYPCQAFSYAGKRLGLSDTRGTLFYGYAKLLEQLKPKMFLVENVKGLTTHDHGRTLKTMIDVFENIGYSTQYKVLNAWDYGVAEKRQRMILIGIRNDLKDKLDYKYPKPHDYKPVLKDVLKDVPDSPGIKYSKKKYDVLKLVPPGGYWRDLPPEIAKEYMGASWNSGGGRTGMARRLSWNEPSLTLTTSPSQKQTERCHPDETRPFTTREYARIQSFPDEWKFAGGVGAIYKQIGNAVPVNLGREVGLSIINALNQLEK</sequence>
<dbReference type="Gene3D" id="3.40.50.150">
    <property type="entry name" value="Vaccinia Virus protein VP39"/>
    <property type="match status" value="1"/>
</dbReference>
<evidence type="ECO:0000256" key="6">
    <source>
        <dbReference type="RuleBase" id="RU000416"/>
    </source>
</evidence>
<comment type="catalytic activity">
    <reaction evidence="7">
        <text>a 2'-deoxycytidine in DNA + S-adenosyl-L-methionine = a 5-methyl-2'-deoxycytidine in DNA + S-adenosyl-L-homocysteine + H(+)</text>
        <dbReference type="Rhea" id="RHEA:13681"/>
        <dbReference type="Rhea" id="RHEA-COMP:11369"/>
        <dbReference type="Rhea" id="RHEA-COMP:11370"/>
        <dbReference type="ChEBI" id="CHEBI:15378"/>
        <dbReference type="ChEBI" id="CHEBI:57856"/>
        <dbReference type="ChEBI" id="CHEBI:59789"/>
        <dbReference type="ChEBI" id="CHEBI:85452"/>
        <dbReference type="ChEBI" id="CHEBI:85454"/>
        <dbReference type="EC" id="2.1.1.37"/>
    </reaction>
</comment>
<accession>A0A921IEE0</accession>
<dbReference type="InterPro" id="IPR050390">
    <property type="entry name" value="C5-Methyltransferase"/>
</dbReference>
<evidence type="ECO:0000256" key="2">
    <source>
        <dbReference type="ARBA" id="ARBA00022679"/>
    </source>
</evidence>
<gene>
    <name evidence="10" type="primary">dcm</name>
    <name evidence="10" type="ORF">K8V06_05355</name>
</gene>
<keyword evidence="3 5" id="KW-0949">S-adenosyl-L-methionine</keyword>
<proteinExistence type="inferred from homology"/>
<evidence type="ECO:0000313" key="11">
    <source>
        <dbReference type="Proteomes" id="UP000759256"/>
    </source>
</evidence>
<organism evidence="10 11">
    <name type="scientific">Ligilactobacillus salivarius</name>
    <dbReference type="NCBI Taxonomy" id="1624"/>
    <lineage>
        <taxon>Bacteria</taxon>
        <taxon>Bacillati</taxon>
        <taxon>Bacillota</taxon>
        <taxon>Bacilli</taxon>
        <taxon>Lactobacillales</taxon>
        <taxon>Lactobacillaceae</taxon>
        <taxon>Ligilactobacillus</taxon>
    </lineage>
</organism>
<dbReference type="EMBL" id="DYVK01000052">
    <property type="protein sequence ID" value="HJG15551.1"/>
    <property type="molecule type" value="Genomic_DNA"/>
</dbReference>
<dbReference type="EC" id="2.1.1.37" evidence="7"/>
<keyword evidence="2 5" id="KW-0808">Transferase</keyword>
<dbReference type="SMART" id="SM00530">
    <property type="entry name" value="HTH_XRE"/>
    <property type="match status" value="1"/>
</dbReference>
<dbReference type="PANTHER" id="PTHR10629:SF52">
    <property type="entry name" value="DNA (CYTOSINE-5)-METHYLTRANSFERASE 1"/>
    <property type="match status" value="1"/>
</dbReference>
<dbReference type="InterPro" id="IPR018117">
    <property type="entry name" value="C5_DNA_meth_AS"/>
</dbReference>
<evidence type="ECO:0000256" key="1">
    <source>
        <dbReference type="ARBA" id="ARBA00022603"/>
    </source>
</evidence>
<dbReference type="PROSITE" id="PS00095">
    <property type="entry name" value="C5_MTASE_2"/>
    <property type="match status" value="1"/>
</dbReference>
<dbReference type="NCBIfam" id="TIGR00675">
    <property type="entry name" value="dcm"/>
    <property type="match status" value="1"/>
</dbReference>
<reference evidence="10" key="1">
    <citation type="journal article" date="2021" name="PeerJ">
        <title>Extensive microbial diversity within the chicken gut microbiome revealed by metagenomics and culture.</title>
        <authorList>
            <person name="Gilroy R."/>
            <person name="Ravi A."/>
            <person name="Getino M."/>
            <person name="Pursley I."/>
            <person name="Horton D.L."/>
            <person name="Alikhan N.F."/>
            <person name="Baker D."/>
            <person name="Gharbi K."/>
            <person name="Hall N."/>
            <person name="Watson M."/>
            <person name="Adriaenssens E.M."/>
            <person name="Foster-Nyarko E."/>
            <person name="Jarju S."/>
            <person name="Secka A."/>
            <person name="Antonio M."/>
            <person name="Oren A."/>
            <person name="Chaudhuri R.R."/>
            <person name="La Ragione R."/>
            <person name="Hildebrand F."/>
            <person name="Pallen M.J."/>
        </authorList>
    </citation>
    <scope>NUCLEOTIDE SEQUENCE</scope>
    <source>
        <strain evidence="10">CHK189-29639</strain>
    </source>
</reference>
<dbReference type="Proteomes" id="UP000759256">
    <property type="component" value="Unassembled WGS sequence"/>
</dbReference>
<dbReference type="Pfam" id="PF00145">
    <property type="entry name" value="DNA_methylase"/>
    <property type="match status" value="1"/>
</dbReference>
<dbReference type="Pfam" id="PF13443">
    <property type="entry name" value="HTH_26"/>
    <property type="match status" value="1"/>
</dbReference>
<dbReference type="InterPro" id="IPR010982">
    <property type="entry name" value="Lambda_DNA-bd_dom_sf"/>
</dbReference>
<dbReference type="GO" id="GO:0032259">
    <property type="term" value="P:methylation"/>
    <property type="evidence" value="ECO:0007669"/>
    <property type="project" value="UniProtKB-KW"/>
</dbReference>
<dbReference type="CDD" id="cd00315">
    <property type="entry name" value="Cyt_C5_DNA_methylase"/>
    <property type="match status" value="1"/>
</dbReference>
<feature type="domain" description="HTH cro/C1-type" evidence="9">
    <location>
        <begin position="10"/>
        <end position="65"/>
    </location>
</feature>
<reference evidence="10" key="2">
    <citation type="submission" date="2021-09" db="EMBL/GenBank/DDBJ databases">
        <authorList>
            <person name="Gilroy R."/>
        </authorList>
    </citation>
    <scope>NUCLEOTIDE SEQUENCE</scope>
    <source>
        <strain evidence="10">CHK189-29639</strain>
    </source>
</reference>
<dbReference type="InterPro" id="IPR001387">
    <property type="entry name" value="Cro/C1-type_HTH"/>
</dbReference>
<name>A0A921IEE0_9LACO</name>
<dbReference type="GO" id="GO:0003886">
    <property type="term" value="F:DNA (cytosine-5-)-methyltransferase activity"/>
    <property type="evidence" value="ECO:0007669"/>
    <property type="project" value="UniProtKB-EC"/>
</dbReference>
<comment type="caution">
    <text evidence="10">The sequence shown here is derived from an EMBL/GenBank/DDBJ whole genome shotgun (WGS) entry which is preliminary data.</text>
</comment>
<dbReference type="GO" id="GO:0003677">
    <property type="term" value="F:DNA binding"/>
    <property type="evidence" value="ECO:0007669"/>
    <property type="project" value="InterPro"/>
</dbReference>
<evidence type="ECO:0000256" key="7">
    <source>
        <dbReference type="RuleBase" id="RU000417"/>
    </source>
</evidence>
<evidence type="ECO:0000313" key="10">
    <source>
        <dbReference type="EMBL" id="HJG15551.1"/>
    </source>
</evidence>
<keyword evidence="4" id="KW-0680">Restriction system</keyword>
<dbReference type="PROSITE" id="PS51679">
    <property type="entry name" value="SAM_MT_C5"/>
    <property type="match status" value="1"/>
</dbReference>
<comment type="similarity">
    <text evidence="5 6">Belongs to the class I-like SAM-binding methyltransferase superfamily. C5-methyltransferase family.</text>
</comment>
<dbReference type="GO" id="GO:0044027">
    <property type="term" value="P:negative regulation of gene expression via chromosomal CpG island methylation"/>
    <property type="evidence" value="ECO:0007669"/>
    <property type="project" value="TreeGrafter"/>
</dbReference>
<feature type="region of interest" description="Disordered" evidence="8">
    <location>
        <begin position="357"/>
        <end position="380"/>
    </location>
</feature>
<dbReference type="SUPFAM" id="SSF53335">
    <property type="entry name" value="S-adenosyl-L-methionine-dependent methyltransferases"/>
    <property type="match status" value="1"/>
</dbReference>
<dbReference type="PROSITE" id="PS50943">
    <property type="entry name" value="HTH_CROC1"/>
    <property type="match status" value="1"/>
</dbReference>
<dbReference type="PRINTS" id="PR00105">
    <property type="entry name" value="C5METTRFRASE"/>
</dbReference>
<dbReference type="Gene3D" id="1.10.260.40">
    <property type="entry name" value="lambda repressor-like DNA-binding domains"/>
    <property type="match status" value="1"/>
</dbReference>
<keyword evidence="1 5" id="KW-0489">Methyltransferase</keyword>
<feature type="compositionally biased region" description="Basic and acidic residues" evidence="8">
    <location>
        <begin position="370"/>
        <end position="380"/>
    </location>
</feature>
<dbReference type="SUPFAM" id="SSF47413">
    <property type="entry name" value="lambda repressor-like DNA-binding domains"/>
    <property type="match status" value="1"/>
</dbReference>
<feature type="active site" evidence="5">
    <location>
        <position position="180"/>
    </location>
</feature>
<dbReference type="PROSITE" id="PS00094">
    <property type="entry name" value="C5_MTASE_1"/>
    <property type="match status" value="1"/>
</dbReference>
<evidence type="ECO:0000259" key="9">
    <source>
        <dbReference type="PROSITE" id="PS50943"/>
    </source>
</evidence>
<evidence type="ECO:0000256" key="3">
    <source>
        <dbReference type="ARBA" id="ARBA00022691"/>
    </source>
</evidence>
<dbReference type="InterPro" id="IPR031303">
    <property type="entry name" value="C5_meth_CS"/>
</dbReference>
<dbReference type="Gene3D" id="3.90.120.10">
    <property type="entry name" value="DNA Methylase, subunit A, domain 2"/>
    <property type="match status" value="1"/>
</dbReference>
<dbReference type="GO" id="GO:0009307">
    <property type="term" value="P:DNA restriction-modification system"/>
    <property type="evidence" value="ECO:0007669"/>
    <property type="project" value="UniProtKB-KW"/>
</dbReference>
<feature type="compositionally biased region" description="Polar residues" evidence="8">
    <location>
        <begin position="357"/>
        <end position="369"/>
    </location>
</feature>
<dbReference type="CDD" id="cd00093">
    <property type="entry name" value="HTH_XRE"/>
    <property type="match status" value="1"/>
</dbReference>
<dbReference type="InterPro" id="IPR029063">
    <property type="entry name" value="SAM-dependent_MTases_sf"/>
</dbReference>
<dbReference type="InterPro" id="IPR001525">
    <property type="entry name" value="C5_MeTfrase"/>
</dbReference>